<dbReference type="KEGG" id="tasa:A1Q1_03562"/>
<feature type="region of interest" description="Disordered" evidence="1">
    <location>
        <begin position="107"/>
        <end position="150"/>
    </location>
</feature>
<gene>
    <name evidence="2" type="ORF">A1Q1_03562</name>
</gene>
<dbReference type="OrthoDB" id="2564627at2759"/>
<protein>
    <recommendedName>
        <fullName evidence="4">RRM domain-containing protein</fullName>
    </recommendedName>
</protein>
<evidence type="ECO:0008006" key="4">
    <source>
        <dbReference type="Google" id="ProtNLM"/>
    </source>
</evidence>
<dbReference type="RefSeq" id="XP_014178835.1">
    <property type="nucleotide sequence ID" value="XM_014323360.1"/>
</dbReference>
<proteinExistence type="predicted"/>
<dbReference type="HOGENOM" id="CLU_087653_0_0_1"/>
<feature type="region of interest" description="Disordered" evidence="1">
    <location>
        <begin position="162"/>
        <end position="252"/>
    </location>
</feature>
<reference evidence="2 3" key="1">
    <citation type="journal article" date="2012" name="Eukaryot. Cell">
        <title>Draft genome sequence of CBS 2479, the standard type strain of Trichosporon asahii.</title>
        <authorList>
            <person name="Yang R.Y."/>
            <person name="Li H.T."/>
            <person name="Zhu H."/>
            <person name="Zhou G.P."/>
            <person name="Wang M."/>
            <person name="Wang L."/>
        </authorList>
    </citation>
    <scope>NUCLEOTIDE SEQUENCE [LARGE SCALE GENOMIC DNA]</scope>
    <source>
        <strain evidence="3">ATCC 90039 / CBS 2479 / JCM 2466 / KCTC 7840 / NCYC 2677 / UAMH 7654</strain>
    </source>
</reference>
<feature type="compositionally biased region" description="Low complexity" evidence="1">
    <location>
        <begin position="180"/>
        <end position="204"/>
    </location>
</feature>
<name>J6ESS7_TRIAS</name>
<organism evidence="2 3">
    <name type="scientific">Trichosporon asahii var. asahii (strain ATCC 90039 / CBS 2479 / JCM 2466 / KCTC 7840 / NBRC 103889/ NCYC 2677 / UAMH 7654)</name>
    <name type="common">Yeast</name>
    <dbReference type="NCBI Taxonomy" id="1186058"/>
    <lineage>
        <taxon>Eukaryota</taxon>
        <taxon>Fungi</taxon>
        <taxon>Dikarya</taxon>
        <taxon>Basidiomycota</taxon>
        <taxon>Agaricomycotina</taxon>
        <taxon>Tremellomycetes</taxon>
        <taxon>Trichosporonales</taxon>
        <taxon>Trichosporonaceae</taxon>
        <taxon>Trichosporon</taxon>
    </lineage>
</organism>
<accession>J6ESS7</accession>
<sequence length="252" mass="26546">MPSVLLFSGLPLDVREPDLAELLVAEPVRLAPSSVAVTALHNGKGVFLGTFLVEVGTDADAERVRKQFSGQLIDGSHTLSVHHVLPATHPHPSVAPPASITSRVTPMMAQQPKKLAAKAKPAAPKKDDGKAPGLKLLSRLGKGGKAGEQQKQKLLLEKQRAALKKKGSPGDVLASRLGKSKPGAKSAAGKKAAAKAPAGGAAKVARAKKDKMDVDTPPNAKGKQKEKPKQKTQADLDEEMRAYERQRRFAAA</sequence>
<feature type="compositionally biased region" description="Basic and acidic residues" evidence="1">
    <location>
        <begin position="223"/>
        <end position="252"/>
    </location>
</feature>
<feature type="compositionally biased region" description="Low complexity" evidence="1">
    <location>
        <begin position="131"/>
        <end position="140"/>
    </location>
</feature>
<evidence type="ECO:0000256" key="1">
    <source>
        <dbReference type="SAM" id="MobiDB-lite"/>
    </source>
</evidence>
<comment type="caution">
    <text evidence="2">The sequence shown here is derived from an EMBL/GenBank/DDBJ whole genome shotgun (WGS) entry which is preliminary data.</text>
</comment>
<dbReference type="VEuPathDB" id="FungiDB:A1Q1_03562"/>
<dbReference type="CDD" id="cd00590">
    <property type="entry name" value="RRM_SF"/>
    <property type="match status" value="1"/>
</dbReference>
<dbReference type="Proteomes" id="UP000002748">
    <property type="component" value="Unassembled WGS sequence"/>
</dbReference>
<evidence type="ECO:0000313" key="3">
    <source>
        <dbReference type="Proteomes" id="UP000002748"/>
    </source>
</evidence>
<dbReference type="AlphaFoldDB" id="J6ESS7"/>
<dbReference type="EMBL" id="ALBS01000236">
    <property type="protein sequence ID" value="EJT47589.1"/>
    <property type="molecule type" value="Genomic_DNA"/>
</dbReference>
<evidence type="ECO:0000313" key="2">
    <source>
        <dbReference type="EMBL" id="EJT47589.1"/>
    </source>
</evidence>
<dbReference type="GeneID" id="25987075"/>
<feature type="compositionally biased region" description="Low complexity" evidence="1">
    <location>
        <begin position="109"/>
        <end position="122"/>
    </location>
</feature>